<dbReference type="GO" id="GO:0016020">
    <property type="term" value="C:membrane"/>
    <property type="evidence" value="ECO:0007669"/>
    <property type="project" value="TreeGrafter"/>
</dbReference>
<dbReference type="Proteomes" id="UP000683575">
    <property type="component" value="Chromosome"/>
</dbReference>
<organism evidence="3 4">
    <name type="scientific">Nocardioides panacis</name>
    <dbReference type="NCBI Taxonomy" id="2849501"/>
    <lineage>
        <taxon>Bacteria</taxon>
        <taxon>Bacillati</taxon>
        <taxon>Actinomycetota</taxon>
        <taxon>Actinomycetes</taxon>
        <taxon>Propionibacteriales</taxon>
        <taxon>Nocardioidaceae</taxon>
        <taxon>Nocardioides</taxon>
    </lineage>
</organism>
<dbReference type="InterPro" id="IPR012171">
    <property type="entry name" value="Fatty_acid_desaturase"/>
</dbReference>
<feature type="transmembrane region" description="Helical" evidence="1">
    <location>
        <begin position="84"/>
        <end position="106"/>
    </location>
</feature>
<feature type="domain" description="Fatty acid desaturase" evidence="2">
    <location>
        <begin position="50"/>
        <end position="308"/>
    </location>
</feature>
<evidence type="ECO:0000313" key="4">
    <source>
        <dbReference type="Proteomes" id="UP000683575"/>
    </source>
</evidence>
<keyword evidence="1" id="KW-0472">Membrane</keyword>
<keyword evidence="4" id="KW-1185">Reference proteome</keyword>
<dbReference type="EMBL" id="CP077062">
    <property type="protein sequence ID" value="QWZ10740.1"/>
    <property type="molecule type" value="Genomic_DNA"/>
</dbReference>
<dbReference type="PANTHER" id="PTHR19353">
    <property type="entry name" value="FATTY ACID DESATURASE 2"/>
    <property type="match status" value="1"/>
</dbReference>
<feature type="transmembrane region" description="Helical" evidence="1">
    <location>
        <begin position="24"/>
        <end position="45"/>
    </location>
</feature>
<feature type="transmembrane region" description="Helical" evidence="1">
    <location>
        <begin position="152"/>
        <end position="171"/>
    </location>
</feature>
<protein>
    <submittedName>
        <fullName evidence="3">Acyl-CoA desaturase</fullName>
    </submittedName>
</protein>
<feature type="transmembrane region" description="Helical" evidence="1">
    <location>
        <begin position="183"/>
        <end position="203"/>
    </location>
</feature>
<dbReference type="Pfam" id="PF00487">
    <property type="entry name" value="FA_desaturase"/>
    <property type="match status" value="1"/>
</dbReference>
<dbReference type="PIRSF" id="PIRSF015921">
    <property type="entry name" value="FA_sphinglp_des"/>
    <property type="match status" value="1"/>
</dbReference>
<dbReference type="GO" id="GO:0008610">
    <property type="term" value="P:lipid biosynthetic process"/>
    <property type="evidence" value="ECO:0007669"/>
    <property type="project" value="UniProtKB-ARBA"/>
</dbReference>
<dbReference type="PANTHER" id="PTHR19353:SF19">
    <property type="entry name" value="DELTA(5) FATTY ACID DESATURASE C-RELATED"/>
    <property type="match status" value="1"/>
</dbReference>
<dbReference type="AlphaFoldDB" id="A0A975T4D0"/>
<proteinExistence type="predicted"/>
<evidence type="ECO:0000313" key="3">
    <source>
        <dbReference type="EMBL" id="QWZ10740.1"/>
    </source>
</evidence>
<dbReference type="InterPro" id="IPR005804">
    <property type="entry name" value="FA_desaturase_dom"/>
</dbReference>
<dbReference type="CDD" id="cd03506">
    <property type="entry name" value="Delta6-FADS-like"/>
    <property type="match status" value="1"/>
</dbReference>
<gene>
    <name evidence="3" type="ORF">KRR39_22105</name>
</gene>
<accession>A0A975T4D0</accession>
<reference evidence="3" key="1">
    <citation type="submission" date="2021-06" db="EMBL/GenBank/DDBJ databases">
        <title>Complete genome sequence of Nocardioides sp. G188.</title>
        <authorList>
            <person name="Im W.-T."/>
        </authorList>
    </citation>
    <scope>NUCLEOTIDE SEQUENCE</scope>
    <source>
        <strain evidence="3">G188</strain>
    </source>
</reference>
<name>A0A975T4D0_9ACTN</name>
<sequence length="336" mass="36602">MHPGGYAELATEIRSLGLLRPQPGFYAALLVVDLAALAAIVAGMVVLRDSWWAVLLAPVLAVVSTQVGFLGHEAGHRQVTRRRGVTLALGLLCGNLLNGMSWSWWIEKHNAHHARPNDLATDPDVHPGALVFDAGQAVGRRGIAGWTTRHQAWLFFPFLTLEAVNLHASSVRALGRPGARHRVLEGALLLAHYVAYGALLVGTLTWPQALVFVAVHQAVFGIYLGCSFAPGHKGMPVLSAEQSEDPLLRQVLTSRNVRGGVLVDYALGGLNYQIEHHLFPSMPRPHLAHAQRVVRRFCEQRGVPYAETSAWSSYAQVLRHLEAVGADLRAKRTTTP</sequence>
<feature type="transmembrane region" description="Helical" evidence="1">
    <location>
        <begin position="51"/>
        <end position="72"/>
    </location>
</feature>
<dbReference type="KEGG" id="nps:KRR39_22105"/>
<evidence type="ECO:0000259" key="2">
    <source>
        <dbReference type="Pfam" id="PF00487"/>
    </source>
</evidence>
<keyword evidence="1" id="KW-0812">Transmembrane</keyword>
<dbReference type="GO" id="GO:0016717">
    <property type="term" value="F:oxidoreductase activity, acting on paired donors, with oxidation of a pair of donors resulting in the reduction of molecular oxygen to two molecules of water"/>
    <property type="evidence" value="ECO:0007669"/>
    <property type="project" value="TreeGrafter"/>
</dbReference>
<evidence type="ECO:0000256" key="1">
    <source>
        <dbReference type="SAM" id="Phobius"/>
    </source>
</evidence>
<keyword evidence="1" id="KW-1133">Transmembrane helix</keyword>